<comment type="caution">
    <text evidence="2">The sequence shown here is derived from an EMBL/GenBank/DDBJ whole genome shotgun (WGS) entry which is preliminary data.</text>
</comment>
<evidence type="ECO:0000313" key="3">
    <source>
        <dbReference type="Proteomes" id="UP001148838"/>
    </source>
</evidence>
<keyword evidence="3" id="KW-1185">Reference proteome</keyword>
<accession>A0ABQ8SRM1</accession>
<dbReference type="Proteomes" id="UP001148838">
    <property type="component" value="Unassembled WGS sequence"/>
</dbReference>
<dbReference type="Pfam" id="PF13358">
    <property type="entry name" value="DDE_3"/>
    <property type="match status" value="1"/>
</dbReference>
<proteinExistence type="predicted"/>
<reference evidence="2 3" key="1">
    <citation type="journal article" date="2022" name="Allergy">
        <title>Genome assembly and annotation of Periplaneta americana reveal a comprehensive cockroach allergen profile.</title>
        <authorList>
            <person name="Wang L."/>
            <person name="Xiong Q."/>
            <person name="Saelim N."/>
            <person name="Wang L."/>
            <person name="Nong W."/>
            <person name="Wan A.T."/>
            <person name="Shi M."/>
            <person name="Liu X."/>
            <person name="Cao Q."/>
            <person name="Hui J.H.L."/>
            <person name="Sookrung N."/>
            <person name="Leung T.F."/>
            <person name="Tungtrongchitr A."/>
            <person name="Tsui S.K.W."/>
        </authorList>
    </citation>
    <scope>NUCLEOTIDE SEQUENCE [LARGE SCALE GENOMIC DNA]</scope>
    <source>
        <strain evidence="2">PWHHKU_190912</strain>
    </source>
</reference>
<dbReference type="Gene3D" id="3.30.420.10">
    <property type="entry name" value="Ribonuclease H-like superfamily/Ribonuclease H"/>
    <property type="match status" value="1"/>
</dbReference>
<organism evidence="2 3">
    <name type="scientific">Periplaneta americana</name>
    <name type="common">American cockroach</name>
    <name type="synonym">Blatta americana</name>
    <dbReference type="NCBI Taxonomy" id="6978"/>
    <lineage>
        <taxon>Eukaryota</taxon>
        <taxon>Metazoa</taxon>
        <taxon>Ecdysozoa</taxon>
        <taxon>Arthropoda</taxon>
        <taxon>Hexapoda</taxon>
        <taxon>Insecta</taxon>
        <taxon>Pterygota</taxon>
        <taxon>Neoptera</taxon>
        <taxon>Polyneoptera</taxon>
        <taxon>Dictyoptera</taxon>
        <taxon>Blattodea</taxon>
        <taxon>Blattoidea</taxon>
        <taxon>Blattidae</taxon>
        <taxon>Blattinae</taxon>
        <taxon>Periplaneta</taxon>
    </lineage>
</organism>
<dbReference type="InterPro" id="IPR038717">
    <property type="entry name" value="Tc1-like_DDE_dom"/>
</dbReference>
<name>A0ABQ8SRM1_PERAM</name>
<feature type="domain" description="Tc1-like transposase DDE" evidence="1">
    <location>
        <begin position="10"/>
        <end position="66"/>
    </location>
</feature>
<dbReference type="InterPro" id="IPR036397">
    <property type="entry name" value="RNaseH_sf"/>
</dbReference>
<protein>
    <recommendedName>
        <fullName evidence="1">Tc1-like transposase DDE domain-containing protein</fullName>
    </recommendedName>
</protein>
<dbReference type="EMBL" id="JAJSOF020000021">
    <property type="protein sequence ID" value="KAJ4436844.1"/>
    <property type="molecule type" value="Genomic_DNA"/>
</dbReference>
<evidence type="ECO:0000313" key="2">
    <source>
        <dbReference type="EMBL" id="KAJ4436844.1"/>
    </source>
</evidence>
<gene>
    <name evidence="2" type="ORF">ANN_16976</name>
</gene>
<evidence type="ECO:0000259" key="1">
    <source>
        <dbReference type="Pfam" id="PF13358"/>
    </source>
</evidence>
<sequence>MGAGFVLMNGNARAHVAVVSMNFLNEHEISVLDLPAISPNLNPIKHVWVVLESRIEVRRISKRIALNED</sequence>